<name>A0A6I2UHQ6_9FIRM</name>
<evidence type="ECO:0000313" key="2">
    <source>
        <dbReference type="EMBL" id="MSU08701.1"/>
    </source>
</evidence>
<organism evidence="2 3">
    <name type="scientific">Anaerovibrio slackiae</name>
    <dbReference type="NCBI Taxonomy" id="2652309"/>
    <lineage>
        <taxon>Bacteria</taxon>
        <taxon>Bacillati</taxon>
        <taxon>Bacillota</taxon>
        <taxon>Negativicutes</taxon>
        <taxon>Selenomonadales</taxon>
        <taxon>Selenomonadaceae</taxon>
        <taxon>Anaerovibrio</taxon>
    </lineage>
</organism>
<protein>
    <submittedName>
        <fullName evidence="2">Uncharacterized protein</fullName>
    </submittedName>
</protein>
<feature type="chain" id="PRO_5026321518" evidence="1">
    <location>
        <begin position="26"/>
        <end position="317"/>
    </location>
</feature>
<proteinExistence type="predicted"/>
<sequence>MMQKIAKVFLVSIILLISCQSISFAENQAADYYRSLLQSGRFYLRYTYKPCDDKGKFIKVPIIGDFETKRYIYAYDGVRTGTDDWDGRFAGNTKKYAKPFRYMNGNYYFIGGYKEKKDAMSLLPGLNTAGKNYKMLKAIMMTAEDFATFDINKADVKNKNIKWVKGLNSAHEALPLPEELSVFYADPLANNKYHVEMPQYVESSEKTIKGKNYTCDRYITVCTDDAGNLIDEIAYDLLYLDGNLAMSRKYSVQNGEIMKSECKYEEISDKVTRADAGNTLPIAVYRIGGDDMAALLNGQNEVFVEVIDATEAEDAKR</sequence>
<evidence type="ECO:0000313" key="3">
    <source>
        <dbReference type="Proteomes" id="UP000433181"/>
    </source>
</evidence>
<evidence type="ECO:0000256" key="1">
    <source>
        <dbReference type="SAM" id="SignalP"/>
    </source>
</evidence>
<dbReference type="PROSITE" id="PS51257">
    <property type="entry name" value="PROKAR_LIPOPROTEIN"/>
    <property type="match status" value="1"/>
</dbReference>
<keyword evidence="3" id="KW-1185">Reference proteome</keyword>
<dbReference type="RefSeq" id="WP_154406867.1">
    <property type="nucleotide sequence ID" value="NZ_VUNR01000011.1"/>
</dbReference>
<dbReference type="EMBL" id="VUNR01000011">
    <property type="protein sequence ID" value="MSU08701.1"/>
    <property type="molecule type" value="Genomic_DNA"/>
</dbReference>
<keyword evidence="1" id="KW-0732">Signal</keyword>
<dbReference type="GeneID" id="96778635"/>
<gene>
    <name evidence="2" type="ORF">FYJ84_06865</name>
</gene>
<dbReference type="Proteomes" id="UP000433181">
    <property type="component" value="Unassembled WGS sequence"/>
</dbReference>
<comment type="caution">
    <text evidence="2">The sequence shown here is derived from an EMBL/GenBank/DDBJ whole genome shotgun (WGS) entry which is preliminary data.</text>
</comment>
<feature type="signal peptide" evidence="1">
    <location>
        <begin position="1"/>
        <end position="25"/>
    </location>
</feature>
<reference evidence="2 3" key="1">
    <citation type="submission" date="2019-08" db="EMBL/GenBank/DDBJ databases">
        <title>In-depth cultivation of the pig gut microbiome towards novel bacterial diversity and tailored functional studies.</title>
        <authorList>
            <person name="Wylensek D."/>
            <person name="Hitch T.C.A."/>
            <person name="Clavel T."/>
        </authorList>
    </citation>
    <scope>NUCLEOTIDE SEQUENCE [LARGE SCALE GENOMIC DNA]</scope>
    <source>
        <strain evidence="2 3">WCA-693-APC-5D-A</strain>
    </source>
</reference>
<accession>A0A6I2UHQ6</accession>
<dbReference type="AlphaFoldDB" id="A0A6I2UHQ6"/>